<keyword evidence="2" id="KW-1185">Reference proteome</keyword>
<accession>A0AAW2ZJE4</accession>
<comment type="caution">
    <text evidence="1">The sequence shown here is derived from an EMBL/GenBank/DDBJ whole genome shotgun (WGS) entry which is preliminary data.</text>
</comment>
<dbReference type="EMBL" id="JAOPGA020001562">
    <property type="protein sequence ID" value="KAL0489519.1"/>
    <property type="molecule type" value="Genomic_DNA"/>
</dbReference>
<proteinExistence type="predicted"/>
<keyword evidence="1" id="KW-0687">Ribonucleoprotein</keyword>
<organism evidence="1 2">
    <name type="scientific">Acrasis kona</name>
    <dbReference type="NCBI Taxonomy" id="1008807"/>
    <lineage>
        <taxon>Eukaryota</taxon>
        <taxon>Discoba</taxon>
        <taxon>Heterolobosea</taxon>
        <taxon>Tetramitia</taxon>
        <taxon>Eutetramitia</taxon>
        <taxon>Acrasidae</taxon>
        <taxon>Acrasis</taxon>
    </lineage>
</organism>
<protein>
    <submittedName>
        <fullName evidence="1">Ribosomal protein L3</fullName>
    </submittedName>
</protein>
<evidence type="ECO:0000313" key="1">
    <source>
        <dbReference type="EMBL" id="KAL0489519.1"/>
    </source>
</evidence>
<dbReference type="GO" id="GO:0005840">
    <property type="term" value="C:ribosome"/>
    <property type="evidence" value="ECO:0007669"/>
    <property type="project" value="UniProtKB-KW"/>
</dbReference>
<dbReference type="Proteomes" id="UP001431209">
    <property type="component" value="Unassembled WGS sequence"/>
</dbReference>
<keyword evidence="1" id="KW-0689">Ribosomal protein</keyword>
<name>A0AAW2ZJE4_9EUKA</name>
<gene>
    <name evidence="1" type="ORF">AKO1_010454</name>
</gene>
<reference evidence="1 2" key="1">
    <citation type="submission" date="2024-03" db="EMBL/GenBank/DDBJ databases">
        <title>The Acrasis kona genome and developmental transcriptomes reveal deep origins of eukaryotic multicellular pathways.</title>
        <authorList>
            <person name="Sheikh S."/>
            <person name="Fu C.-J."/>
            <person name="Brown M.W."/>
            <person name="Baldauf S.L."/>
        </authorList>
    </citation>
    <scope>NUCLEOTIDE SEQUENCE [LARGE SCALE GENOMIC DNA]</scope>
    <source>
        <strain evidence="1 2">ATCC MYA-3509</strain>
    </source>
</reference>
<evidence type="ECO:0000313" key="2">
    <source>
        <dbReference type="Proteomes" id="UP001431209"/>
    </source>
</evidence>
<dbReference type="AlphaFoldDB" id="A0AAW2ZJE4"/>
<sequence length="238" mass="26286">MTGEVVNKINKKRTMQLVSVVIILCCLLLAVYCGDTSCNSLSGYQSGRSLSFNSPRKTLAITNTRRYFFTGYAPAVGVTLVKTFDGSNGPITTDQFYESQITFAKGKKGCEFCVFDCFSTYIMNQNRGAKSVYNTLFKDCALPYYAYSCIKPNVVKGGNQMTINANTNCKKTSDLSDAQIMGVLDICQSYGKCTFTDTLTKQQILDGFRYKNGMIISNAIYTTDVDTSNGDMAFSIKM</sequence>